<evidence type="ECO:0000313" key="7">
    <source>
        <dbReference type="Proteomes" id="UP000199318"/>
    </source>
</evidence>
<dbReference type="RefSeq" id="WP_093071508.1">
    <property type="nucleotide sequence ID" value="NZ_FOGV01000001.1"/>
</dbReference>
<dbReference type="InterPro" id="IPR006680">
    <property type="entry name" value="Amidohydro-rel"/>
</dbReference>
<dbReference type="EMBL" id="FOGV01000001">
    <property type="protein sequence ID" value="SER41364.1"/>
    <property type="molecule type" value="Genomic_DNA"/>
</dbReference>
<feature type="binding site" evidence="4">
    <location>
        <position position="149"/>
    </location>
    <ligand>
        <name>substrate</name>
    </ligand>
</feature>
<dbReference type="EC" id="3.5.4.28" evidence="4"/>
<keyword evidence="1 4" id="KW-0479">Metal-binding</keyword>
<comment type="cofactor">
    <cofactor evidence="4">
        <name>Zn(2+)</name>
        <dbReference type="ChEBI" id="CHEBI:29105"/>
    </cofactor>
    <text evidence="4">Binds 1 zinc ion per subunit.</text>
</comment>
<feature type="binding site" evidence="4">
    <location>
        <position position="220"/>
    </location>
    <ligand>
        <name>substrate</name>
    </ligand>
</feature>
<dbReference type="SUPFAM" id="SSF51338">
    <property type="entry name" value="Composite domain of metallo-dependent hydrolases"/>
    <property type="match status" value="1"/>
</dbReference>
<protein>
    <recommendedName>
        <fullName evidence="4">5-methylthioadenosine/S-adenosylhomocysteine deaminase</fullName>
        <shortName evidence="4">MTA/SAH deaminase</shortName>
        <ecNumber evidence="4">3.5.4.28</ecNumber>
        <ecNumber evidence="4">3.5.4.31</ecNumber>
    </recommendedName>
</protein>
<dbReference type="CDD" id="cd01298">
    <property type="entry name" value="ATZ_TRZ_like"/>
    <property type="match status" value="1"/>
</dbReference>
<dbReference type="Proteomes" id="UP000199318">
    <property type="component" value="Unassembled WGS sequence"/>
</dbReference>
<keyword evidence="3 4" id="KW-0862">Zinc</keyword>
<comment type="catalytic activity">
    <reaction evidence="4">
        <text>S-adenosyl-L-homocysteine + H2O + H(+) = S-inosyl-L-homocysteine + NH4(+)</text>
        <dbReference type="Rhea" id="RHEA:20716"/>
        <dbReference type="ChEBI" id="CHEBI:15377"/>
        <dbReference type="ChEBI" id="CHEBI:15378"/>
        <dbReference type="ChEBI" id="CHEBI:28938"/>
        <dbReference type="ChEBI" id="CHEBI:57856"/>
        <dbReference type="ChEBI" id="CHEBI:57985"/>
        <dbReference type="EC" id="3.5.4.28"/>
    </reaction>
</comment>
<dbReference type="FunFam" id="3.20.20.140:FF:000014">
    <property type="entry name" value="5-methylthioadenosine/S-adenosylhomocysteine deaminase"/>
    <property type="match status" value="1"/>
</dbReference>
<dbReference type="SUPFAM" id="SSF51556">
    <property type="entry name" value="Metallo-dependent hydrolases"/>
    <property type="match status" value="1"/>
</dbReference>
<accession>A0A1H9NZB0</accession>
<comment type="caution">
    <text evidence="4">Lacks conserved residue(s) required for the propagation of feature annotation.</text>
</comment>
<feature type="binding site" evidence="4">
    <location>
        <position position="69"/>
    </location>
    <ligand>
        <name>Zn(2+)</name>
        <dbReference type="ChEBI" id="CHEBI:29105"/>
    </ligand>
</feature>
<gene>
    <name evidence="4" type="primary">mtaD</name>
    <name evidence="6" type="ORF">SAMN05444126_10133</name>
</gene>
<dbReference type="GO" id="GO:0090614">
    <property type="term" value="F:5'-methylthioadenosine deaminase activity"/>
    <property type="evidence" value="ECO:0007669"/>
    <property type="project" value="UniProtKB-UniRule"/>
</dbReference>
<dbReference type="PANTHER" id="PTHR43794:SF11">
    <property type="entry name" value="AMIDOHYDROLASE-RELATED DOMAIN-CONTAINING PROTEIN"/>
    <property type="match status" value="1"/>
</dbReference>
<sequence length="436" mass="47933">MSLTLIYNARVITMAEDQAVFTGGVLFDNERIHSVFSGKADQSIAVKAAVKVDAKGKWLMPGLVNTHAHLGATLLRGLGEDLPLDQWLKTVMWPNEAKLNRELAHVSADLALTEMIRSGTTAYLDMYHLFMDEMAEKAAESGMRAVIARGMIGIGASETEQKAKLDESVQLFKTYHNAAEGRVRVLLAPHAPYTCPPDFLRRTADIAKRNNISVHTHLAETRTEIDEYKAKYQKHPASHLAELGLFDVPALVAHGVHLSDREINLLKEKDVAVSHNPISNLKLGSGVAPLRKLTEAGVKTALGTDSAASNNTLDMFEELRSAALIHKGMHENPQETKAYDLLKMAGQTGAEVLGFNNTGRIESGCEADLILIDPDAPHLTPSSVERTISHLVYAVKGSDVTDVWVKGRQLMNNRELTSLDEEKIRYEANQSVKKFD</sequence>
<evidence type="ECO:0000259" key="5">
    <source>
        <dbReference type="Pfam" id="PF01979"/>
    </source>
</evidence>
<feature type="binding site" evidence="4">
    <location>
        <position position="67"/>
    </location>
    <ligand>
        <name>Zn(2+)</name>
        <dbReference type="ChEBI" id="CHEBI:29105"/>
    </ligand>
</feature>
<dbReference type="OrthoDB" id="9807210at2"/>
<name>A0A1H9NZB0_9BACI</name>
<comment type="similarity">
    <text evidence="4">Belongs to the metallo-dependent hydrolases superfamily. MTA/SAH deaminase family.</text>
</comment>
<dbReference type="AlphaFoldDB" id="A0A1H9NZB0"/>
<dbReference type="EC" id="3.5.4.31" evidence="4"/>
<dbReference type="InterPro" id="IPR032466">
    <property type="entry name" value="Metal_Hydrolase"/>
</dbReference>
<dbReference type="Pfam" id="PF01979">
    <property type="entry name" value="Amidohydro_1"/>
    <property type="match status" value="1"/>
</dbReference>
<organism evidence="6 7">
    <name type="scientific">Salisediminibacterium halotolerans</name>
    <dbReference type="NCBI Taxonomy" id="517425"/>
    <lineage>
        <taxon>Bacteria</taxon>
        <taxon>Bacillati</taxon>
        <taxon>Bacillota</taxon>
        <taxon>Bacilli</taxon>
        <taxon>Bacillales</taxon>
        <taxon>Bacillaceae</taxon>
        <taxon>Salisediminibacterium</taxon>
    </lineage>
</organism>
<feature type="domain" description="Amidohydrolase-related" evidence="5">
    <location>
        <begin position="59"/>
        <end position="409"/>
    </location>
</feature>
<comment type="catalytic activity">
    <reaction evidence="4">
        <text>S-methyl-5'-thioadenosine + H2O + H(+) = S-methyl-5'-thioinosine + NH4(+)</text>
        <dbReference type="Rhea" id="RHEA:25025"/>
        <dbReference type="ChEBI" id="CHEBI:15377"/>
        <dbReference type="ChEBI" id="CHEBI:15378"/>
        <dbReference type="ChEBI" id="CHEBI:17509"/>
        <dbReference type="ChEBI" id="CHEBI:28938"/>
        <dbReference type="ChEBI" id="CHEBI:48595"/>
        <dbReference type="EC" id="3.5.4.31"/>
    </reaction>
</comment>
<feature type="binding site" evidence="4">
    <location>
        <position position="190"/>
    </location>
    <ligand>
        <name>substrate</name>
    </ligand>
</feature>
<evidence type="ECO:0000256" key="4">
    <source>
        <dbReference type="HAMAP-Rule" id="MF_01281"/>
    </source>
</evidence>
<dbReference type="InterPro" id="IPR023512">
    <property type="entry name" value="Deaminase_MtaD/DadD"/>
</dbReference>
<dbReference type="PANTHER" id="PTHR43794">
    <property type="entry name" value="AMINOHYDROLASE SSNA-RELATED"/>
    <property type="match status" value="1"/>
</dbReference>
<feature type="binding site" evidence="4">
    <location>
        <position position="96"/>
    </location>
    <ligand>
        <name>substrate</name>
    </ligand>
</feature>
<feature type="binding site" evidence="4">
    <location>
        <position position="305"/>
    </location>
    <ligand>
        <name>substrate</name>
    </ligand>
</feature>
<proteinExistence type="inferred from homology"/>
<dbReference type="InterPro" id="IPR011059">
    <property type="entry name" value="Metal-dep_hydrolase_composite"/>
</dbReference>
<evidence type="ECO:0000256" key="1">
    <source>
        <dbReference type="ARBA" id="ARBA00022723"/>
    </source>
</evidence>
<feature type="binding site" evidence="4">
    <location>
        <position position="217"/>
    </location>
    <ligand>
        <name>Zn(2+)</name>
        <dbReference type="ChEBI" id="CHEBI:29105"/>
    </ligand>
</feature>
<comment type="caution">
    <text evidence="6">The sequence shown here is derived from an EMBL/GenBank/DDBJ whole genome shotgun (WGS) entry which is preliminary data.</text>
</comment>
<dbReference type="Gene3D" id="2.30.40.10">
    <property type="entry name" value="Urease, subunit C, domain 1"/>
    <property type="match status" value="1"/>
</dbReference>
<dbReference type="GO" id="GO:0050270">
    <property type="term" value="F:S-adenosylhomocysteine deaminase activity"/>
    <property type="evidence" value="ECO:0007669"/>
    <property type="project" value="UniProtKB-UniRule"/>
</dbReference>
<evidence type="ECO:0000256" key="2">
    <source>
        <dbReference type="ARBA" id="ARBA00022801"/>
    </source>
</evidence>
<dbReference type="Gene3D" id="3.20.20.140">
    <property type="entry name" value="Metal-dependent hydrolases"/>
    <property type="match status" value="1"/>
</dbReference>
<dbReference type="STRING" id="1464123.SAMN05444126_10133"/>
<dbReference type="GO" id="GO:0046872">
    <property type="term" value="F:metal ion binding"/>
    <property type="evidence" value="ECO:0007669"/>
    <property type="project" value="UniProtKB-KW"/>
</dbReference>
<dbReference type="InterPro" id="IPR050287">
    <property type="entry name" value="MTA/SAH_deaminase"/>
</dbReference>
<keyword evidence="2 4" id="KW-0378">Hydrolase</keyword>
<reference evidence="7" key="1">
    <citation type="submission" date="2016-10" db="EMBL/GenBank/DDBJ databases">
        <authorList>
            <person name="de Groot N.N."/>
        </authorList>
    </citation>
    <scope>NUCLEOTIDE SEQUENCE [LARGE SCALE GENOMIC DNA]</scope>
    <source>
        <strain evidence="7">10nlg</strain>
    </source>
</reference>
<dbReference type="HAMAP" id="MF_01281">
    <property type="entry name" value="MTA_SAH_deamin"/>
    <property type="match status" value="1"/>
</dbReference>
<keyword evidence="7" id="KW-1185">Reference proteome</keyword>
<evidence type="ECO:0000256" key="3">
    <source>
        <dbReference type="ARBA" id="ARBA00022833"/>
    </source>
</evidence>
<feature type="binding site" evidence="4">
    <location>
        <position position="305"/>
    </location>
    <ligand>
        <name>Zn(2+)</name>
        <dbReference type="ChEBI" id="CHEBI:29105"/>
    </ligand>
</feature>
<evidence type="ECO:0000313" key="6">
    <source>
        <dbReference type="EMBL" id="SER41364.1"/>
    </source>
</evidence>
<comment type="function">
    <text evidence="4">Catalyzes the deamination of 5-methylthioadenosine and S-adenosyl-L-homocysteine into 5-methylthioinosine and S-inosyl-L-homocysteine, respectively. Is also able to deaminate adenosine.</text>
</comment>